<keyword evidence="2" id="KW-1185">Reference proteome</keyword>
<proteinExistence type="predicted"/>
<evidence type="ECO:0000313" key="2">
    <source>
        <dbReference type="Proteomes" id="UP000003980"/>
    </source>
</evidence>
<dbReference type="AlphaFoldDB" id="H2C4U3"/>
<evidence type="ECO:0000313" key="1">
    <source>
        <dbReference type="EMBL" id="EHP69885.1"/>
    </source>
</evidence>
<dbReference type="eggNOG" id="arCOG05713">
    <property type="taxonomic scope" value="Archaea"/>
</dbReference>
<protein>
    <recommendedName>
        <fullName evidence="3">McrBC 5-methylcytosine restriction system component</fullName>
    </recommendedName>
</protein>
<dbReference type="STRING" id="671065.MetMK1DRAFT_00003870"/>
<dbReference type="HOGENOM" id="CLU_671964_0_0_2"/>
<reference evidence="1 2" key="1">
    <citation type="submission" date="2012-01" db="EMBL/GenBank/DDBJ databases">
        <title>Improved High-Quality Draft sequence of Metallosphaera yellowstonensis MK1.</title>
        <authorList>
            <consortium name="US DOE Joint Genome Institute"/>
            <person name="Lucas S."/>
            <person name="Han J."/>
            <person name="Cheng J.-F."/>
            <person name="Goodwin L."/>
            <person name="Pitluck S."/>
            <person name="Peters L."/>
            <person name="Teshima H."/>
            <person name="Detter J.C."/>
            <person name="Han C."/>
            <person name="Tapia R."/>
            <person name="Land M."/>
            <person name="Hauser L."/>
            <person name="Kyrpides N."/>
            <person name="Kozubal M."/>
            <person name="Macur R.E."/>
            <person name="Jay Z."/>
            <person name="Inskeep W."/>
            <person name="Woyke T."/>
        </authorList>
    </citation>
    <scope>NUCLEOTIDE SEQUENCE [LARGE SCALE GENOMIC DNA]</scope>
    <source>
        <strain evidence="1 2">MK1</strain>
    </source>
</reference>
<accession>H2C4U3</accession>
<sequence>MNRRDRKLLNEIGRYYLQYKGIIDVEKLLPLFQGTTEVPVNDYTLAYIYFYIIYLVTKDAVLSAREALKERLTYRESSVEYSQELLGELDVPRTIEVYSMNMVAYYNFTEGLNAPEFSILGYLLRRIYHLVQEKLEGLKYVDNDAVPKYFNFLENFKKKLDELNDLKERFPNGYYREPSYIDPEWLMRAYKAYFLIKGIESIKVGTREKGAVTEKKIIKFLLWKLYELYVFYLVVNYLDGKGYDIIRKDGEFFAEKDNRLIRLIFNTSLSTSSLRKVDDTEDVERYKGRPDISLDDRDRLPKPVIFECKYSSSVSYITMGRFKVMAYTYEYDPEVTVLVYPGLEDGQMNYDAEDSATRELDKMVREKEFLLDFYYNSHLIYMAIIDPLRDVEENLRIVGKILGKII</sequence>
<dbReference type="EMBL" id="JH597761">
    <property type="protein sequence ID" value="EHP69885.1"/>
    <property type="molecule type" value="Genomic_DNA"/>
</dbReference>
<organism evidence="1 2">
    <name type="scientific">Metallosphaera yellowstonensis MK1</name>
    <dbReference type="NCBI Taxonomy" id="671065"/>
    <lineage>
        <taxon>Archaea</taxon>
        <taxon>Thermoproteota</taxon>
        <taxon>Thermoprotei</taxon>
        <taxon>Sulfolobales</taxon>
        <taxon>Sulfolobaceae</taxon>
        <taxon>Metallosphaera</taxon>
    </lineage>
</organism>
<name>H2C4U3_9CREN</name>
<evidence type="ECO:0008006" key="3">
    <source>
        <dbReference type="Google" id="ProtNLM"/>
    </source>
</evidence>
<dbReference type="Proteomes" id="UP000003980">
    <property type="component" value="Unassembled WGS sequence"/>
</dbReference>
<dbReference type="OrthoDB" id="26009at2157"/>
<gene>
    <name evidence="1" type="ORF">MetMK1DRAFT_00003870</name>
</gene>